<dbReference type="InterPro" id="IPR029033">
    <property type="entry name" value="His_PPase_superfam"/>
</dbReference>
<dbReference type="GO" id="GO:0005737">
    <property type="term" value="C:cytoplasm"/>
    <property type="evidence" value="ECO:0007669"/>
    <property type="project" value="InterPro"/>
</dbReference>
<evidence type="ECO:0000313" key="1">
    <source>
        <dbReference type="EMBL" id="TAJ43866.1"/>
    </source>
</evidence>
<dbReference type="CDD" id="cd07067">
    <property type="entry name" value="HP_PGM_like"/>
    <property type="match status" value="1"/>
</dbReference>
<comment type="caution">
    <text evidence="1">The sequence shown here is derived from an EMBL/GenBank/DDBJ whole genome shotgun (WGS) entry which is preliminary data.</text>
</comment>
<dbReference type="EMBL" id="PGCL01000003">
    <property type="protein sequence ID" value="TAJ43866.1"/>
    <property type="molecule type" value="Genomic_DNA"/>
</dbReference>
<dbReference type="Gene3D" id="3.40.50.1240">
    <property type="entry name" value="Phosphoglycerate mutase-like"/>
    <property type="match status" value="1"/>
</dbReference>
<dbReference type="SUPFAM" id="SSF53254">
    <property type="entry name" value="Phosphoglycerate mutase-like"/>
    <property type="match status" value="1"/>
</dbReference>
<dbReference type="NCBIfam" id="TIGR00249">
    <property type="entry name" value="sixA"/>
    <property type="match status" value="1"/>
</dbReference>
<keyword evidence="2" id="KW-1185">Reference proteome</keyword>
<name>A0A483CW75_9EURY</name>
<organism evidence="1 2">
    <name type="scientific">Methanofollis fontis</name>
    <dbReference type="NCBI Taxonomy" id="2052832"/>
    <lineage>
        <taxon>Archaea</taxon>
        <taxon>Methanobacteriati</taxon>
        <taxon>Methanobacteriota</taxon>
        <taxon>Stenosarchaea group</taxon>
        <taxon>Methanomicrobia</taxon>
        <taxon>Methanomicrobiales</taxon>
        <taxon>Methanomicrobiaceae</taxon>
        <taxon>Methanofollis</taxon>
    </lineage>
</organism>
<dbReference type="AlphaFoldDB" id="A0A483CW75"/>
<accession>A0A483CW75</accession>
<dbReference type="Pfam" id="PF00300">
    <property type="entry name" value="His_Phos_1"/>
    <property type="match status" value="1"/>
</dbReference>
<protein>
    <submittedName>
        <fullName evidence="1">Phosphohistidine phosphatase SixA</fullName>
    </submittedName>
</protein>
<dbReference type="Proteomes" id="UP000292580">
    <property type="component" value="Unassembled WGS sequence"/>
</dbReference>
<sequence length="187" mass="20456">MHSGRSALAHAHTSYMREDEGWLMDLYVLRHGKAGTPLDDPAEDAGRPLSQDGREQVKVVAGWIADRTFDLDVIATSPLRRAHETADMVARATGRTDRLSVRDELLPGREVREGARWLHEIGGDRRVMIVGHEPGLSALIGNLIGDGGASVVLRKGGIAKIRNIGPDLPLRGELHWLLTPGQIADMR</sequence>
<evidence type="ECO:0000313" key="2">
    <source>
        <dbReference type="Proteomes" id="UP000292580"/>
    </source>
</evidence>
<dbReference type="InterPro" id="IPR004449">
    <property type="entry name" value="SixA"/>
</dbReference>
<dbReference type="InterPro" id="IPR013078">
    <property type="entry name" value="His_Pase_superF_clade-1"/>
</dbReference>
<proteinExistence type="predicted"/>
<reference evidence="1 2" key="1">
    <citation type="submission" date="2017-11" db="EMBL/GenBank/DDBJ databases">
        <title>Isolation and Characterization of Methanofollis Species from Methane Seep Offshore SW Taiwan.</title>
        <authorList>
            <person name="Teng N.-H."/>
            <person name="Lai M.-C."/>
            <person name="Chen S.-C."/>
        </authorList>
    </citation>
    <scope>NUCLEOTIDE SEQUENCE [LARGE SCALE GENOMIC DNA]</scope>
    <source>
        <strain evidence="1 2">FWC-SCC2</strain>
    </source>
</reference>
<gene>
    <name evidence="1" type="primary">sixA</name>
    <name evidence="1" type="ORF">CUJ86_07315</name>
</gene>
<dbReference type="SMART" id="SM00855">
    <property type="entry name" value="PGAM"/>
    <property type="match status" value="1"/>
</dbReference>
<dbReference type="GO" id="GO:0101006">
    <property type="term" value="F:protein histidine phosphatase activity"/>
    <property type="evidence" value="ECO:0007669"/>
    <property type="project" value="InterPro"/>
</dbReference>